<dbReference type="InterPro" id="IPR013083">
    <property type="entry name" value="Znf_RING/FYVE/PHD"/>
</dbReference>
<reference evidence="18" key="1">
    <citation type="journal article" date="2014" name="PLoS Negl. Trop. Dis.">
        <title>An updated insight into the Sialotranscriptome of Triatoma infestans: developmental stage and geographic variations.</title>
        <authorList>
            <person name="Schwarz A."/>
            <person name="Medrano-Mercado N."/>
            <person name="Schaub G.A."/>
            <person name="Struchiner C.J."/>
            <person name="Bargues M.D."/>
            <person name="Levy M.Z."/>
            <person name="Ribeiro J.M."/>
        </authorList>
    </citation>
    <scope>NUCLEOTIDE SEQUENCE</scope>
    <source>
        <strain evidence="18">Chile</strain>
        <tissue evidence="18">Salivary glands</tissue>
    </source>
</reference>
<dbReference type="Pfam" id="PF26084">
    <property type="entry name" value="PWI_Topors"/>
    <property type="match status" value="1"/>
</dbReference>
<keyword evidence="9" id="KW-0804">Transcription</keyword>
<evidence type="ECO:0000256" key="9">
    <source>
        <dbReference type="ARBA" id="ARBA00023163"/>
    </source>
</evidence>
<feature type="compositionally biased region" description="Low complexity" evidence="16">
    <location>
        <begin position="569"/>
        <end position="588"/>
    </location>
</feature>
<accession>A0A023EZ23</accession>
<dbReference type="FunFam" id="3.30.40.10:FF:000136">
    <property type="entry name" value="E3 ubiquitin-protein ligase Topors"/>
    <property type="match status" value="1"/>
</dbReference>
<keyword evidence="4" id="KW-0479">Metal-binding</keyword>
<dbReference type="PANTHER" id="PTHR46077:SF1">
    <property type="entry name" value="TOP1 BINDING ARGININE_SERINE RICH PROTEIN, E3 UBIQUITIN LIGASE"/>
    <property type="match status" value="1"/>
</dbReference>
<feature type="region of interest" description="Disordered" evidence="16">
    <location>
        <begin position="326"/>
        <end position="353"/>
    </location>
</feature>
<feature type="compositionally biased region" description="Low complexity" evidence="16">
    <location>
        <begin position="484"/>
        <end position="503"/>
    </location>
</feature>
<keyword evidence="6" id="KW-0833">Ubl conjugation pathway</keyword>
<dbReference type="GO" id="GO:0000209">
    <property type="term" value="P:protein polyubiquitination"/>
    <property type="evidence" value="ECO:0007669"/>
    <property type="project" value="TreeGrafter"/>
</dbReference>
<keyword evidence="7" id="KW-0862">Zinc</keyword>
<evidence type="ECO:0000259" key="17">
    <source>
        <dbReference type="PROSITE" id="PS50089"/>
    </source>
</evidence>
<evidence type="ECO:0000256" key="13">
    <source>
        <dbReference type="ARBA" id="ARBA00079040"/>
    </source>
</evidence>
<dbReference type="EMBL" id="GBBI01004731">
    <property type="protein sequence ID" value="JAC13981.1"/>
    <property type="molecule type" value="mRNA"/>
</dbReference>
<organism evidence="18">
    <name type="scientific">Triatoma infestans</name>
    <name type="common">Assassin bug</name>
    <dbReference type="NCBI Taxonomy" id="30076"/>
    <lineage>
        <taxon>Eukaryota</taxon>
        <taxon>Metazoa</taxon>
        <taxon>Ecdysozoa</taxon>
        <taxon>Arthropoda</taxon>
        <taxon>Hexapoda</taxon>
        <taxon>Insecta</taxon>
        <taxon>Pterygota</taxon>
        <taxon>Neoptera</taxon>
        <taxon>Paraneoptera</taxon>
        <taxon>Hemiptera</taxon>
        <taxon>Heteroptera</taxon>
        <taxon>Panheteroptera</taxon>
        <taxon>Cimicomorpha</taxon>
        <taxon>Reduviidae</taxon>
        <taxon>Triatominae</taxon>
        <taxon>Triatoma</taxon>
    </lineage>
</organism>
<dbReference type="Pfam" id="PF00097">
    <property type="entry name" value="zf-C3HC4"/>
    <property type="match status" value="1"/>
</dbReference>
<evidence type="ECO:0000256" key="11">
    <source>
        <dbReference type="ARBA" id="ARBA00076856"/>
    </source>
</evidence>
<dbReference type="InterPro" id="IPR001841">
    <property type="entry name" value="Znf_RING"/>
</dbReference>
<feature type="compositionally biased region" description="Polar residues" evidence="16">
    <location>
        <begin position="1"/>
        <end position="15"/>
    </location>
</feature>
<feature type="non-terminal residue" evidence="18">
    <location>
        <position position="1"/>
    </location>
</feature>
<evidence type="ECO:0000256" key="2">
    <source>
        <dbReference type="ARBA" id="ARBA00012483"/>
    </source>
</evidence>
<evidence type="ECO:0000256" key="4">
    <source>
        <dbReference type="ARBA" id="ARBA00022723"/>
    </source>
</evidence>
<dbReference type="SMART" id="SM00184">
    <property type="entry name" value="RING"/>
    <property type="match status" value="1"/>
</dbReference>
<dbReference type="InterPro" id="IPR058745">
    <property type="entry name" value="PWI_Topors"/>
</dbReference>
<evidence type="ECO:0000256" key="5">
    <source>
        <dbReference type="ARBA" id="ARBA00022771"/>
    </source>
</evidence>
<name>A0A023EZ23_TRIIF</name>
<evidence type="ECO:0000256" key="3">
    <source>
        <dbReference type="ARBA" id="ARBA00022679"/>
    </source>
</evidence>
<keyword evidence="5 15" id="KW-0863">Zinc-finger</keyword>
<feature type="compositionally biased region" description="Low complexity" evidence="16">
    <location>
        <begin position="336"/>
        <end position="347"/>
    </location>
</feature>
<evidence type="ECO:0000256" key="15">
    <source>
        <dbReference type="PROSITE-ProRule" id="PRU00175"/>
    </source>
</evidence>
<keyword evidence="3" id="KW-0808">Transferase</keyword>
<feature type="compositionally biased region" description="Basic residues" evidence="16">
    <location>
        <begin position="527"/>
        <end position="556"/>
    </location>
</feature>
<dbReference type="Gene3D" id="3.30.40.10">
    <property type="entry name" value="Zinc/RING finger domain, C3HC4 (zinc finger)"/>
    <property type="match status" value="1"/>
</dbReference>
<feature type="compositionally biased region" description="Low complexity" evidence="16">
    <location>
        <begin position="609"/>
        <end position="628"/>
    </location>
</feature>
<evidence type="ECO:0000256" key="16">
    <source>
        <dbReference type="SAM" id="MobiDB-lite"/>
    </source>
</evidence>
<dbReference type="EC" id="2.3.2.27" evidence="2"/>
<evidence type="ECO:0000256" key="1">
    <source>
        <dbReference type="ARBA" id="ARBA00000900"/>
    </source>
</evidence>
<evidence type="ECO:0000256" key="7">
    <source>
        <dbReference type="ARBA" id="ARBA00022833"/>
    </source>
</evidence>
<proteinExistence type="evidence at transcript level"/>
<dbReference type="PROSITE" id="PS50089">
    <property type="entry name" value="ZF_RING_2"/>
    <property type="match status" value="1"/>
</dbReference>
<dbReference type="GO" id="GO:0006513">
    <property type="term" value="P:protein monoubiquitination"/>
    <property type="evidence" value="ECO:0007669"/>
    <property type="project" value="TreeGrafter"/>
</dbReference>
<dbReference type="GO" id="GO:0016874">
    <property type="term" value="F:ligase activity"/>
    <property type="evidence" value="ECO:0007669"/>
    <property type="project" value="UniProtKB-KW"/>
</dbReference>
<dbReference type="InterPro" id="IPR017907">
    <property type="entry name" value="Znf_RING_CS"/>
</dbReference>
<evidence type="ECO:0000256" key="14">
    <source>
        <dbReference type="ARBA" id="ARBA00079184"/>
    </source>
</evidence>
<feature type="compositionally biased region" description="Low complexity" evidence="16">
    <location>
        <begin position="510"/>
        <end position="526"/>
    </location>
</feature>
<evidence type="ECO:0000256" key="10">
    <source>
        <dbReference type="ARBA" id="ARBA00071236"/>
    </source>
</evidence>
<dbReference type="PANTHER" id="PTHR46077">
    <property type="entry name" value="E3 UBIQUITIN-PROTEIN LIGASE TOPORS"/>
    <property type="match status" value="1"/>
</dbReference>
<evidence type="ECO:0000313" key="18">
    <source>
        <dbReference type="EMBL" id="JAC13981.1"/>
    </source>
</evidence>
<dbReference type="InterPro" id="IPR058746">
    <property type="entry name" value="Znf_RING-type_Topors"/>
</dbReference>
<keyword evidence="8" id="KW-0805">Transcription regulation</keyword>
<feature type="region of interest" description="Disordered" evidence="16">
    <location>
        <begin position="476"/>
        <end position="643"/>
    </location>
</feature>
<comment type="catalytic activity">
    <reaction evidence="1">
        <text>S-ubiquitinyl-[E2 ubiquitin-conjugating enzyme]-L-cysteine + [acceptor protein]-L-lysine = [E2 ubiquitin-conjugating enzyme]-L-cysteine + N(6)-ubiquitinyl-[acceptor protein]-L-lysine.</text>
        <dbReference type="EC" id="2.3.2.27"/>
    </reaction>
</comment>
<feature type="compositionally biased region" description="Basic and acidic residues" evidence="16">
    <location>
        <begin position="557"/>
        <end position="568"/>
    </location>
</feature>
<dbReference type="InterPro" id="IPR018957">
    <property type="entry name" value="Znf_C3HC4_RING-type"/>
</dbReference>
<dbReference type="AlphaFoldDB" id="A0A023EZ23"/>
<evidence type="ECO:0000256" key="12">
    <source>
        <dbReference type="ARBA" id="ARBA00076940"/>
    </source>
</evidence>
<keyword evidence="18" id="KW-0436">Ligase</keyword>
<dbReference type="SUPFAM" id="SSF57850">
    <property type="entry name" value="RING/U-box"/>
    <property type="match status" value="1"/>
</dbReference>
<dbReference type="GO" id="GO:0061630">
    <property type="term" value="F:ubiquitin protein ligase activity"/>
    <property type="evidence" value="ECO:0007669"/>
    <property type="project" value="UniProtKB-EC"/>
</dbReference>
<dbReference type="GO" id="GO:0008270">
    <property type="term" value="F:zinc ion binding"/>
    <property type="evidence" value="ECO:0007669"/>
    <property type="project" value="UniProtKB-KW"/>
</dbReference>
<feature type="region of interest" description="Disordered" evidence="16">
    <location>
        <begin position="1"/>
        <end position="21"/>
    </location>
</feature>
<evidence type="ECO:0000256" key="8">
    <source>
        <dbReference type="ARBA" id="ARBA00023015"/>
    </source>
</evidence>
<protein>
    <recommendedName>
        <fullName evidence="10">E3 ubiquitin-protein ligase Topors</fullName>
        <ecNumber evidence="2">2.3.2.27</ecNumber>
    </recommendedName>
    <alternativeName>
        <fullName evidence="11">RING-type E3 ubiquitin transferase Topors</fullName>
    </alternativeName>
    <alternativeName>
        <fullName evidence="13">SUMO1-protein E3 ligase Topors</fullName>
    </alternativeName>
    <alternativeName>
        <fullName evidence="12">Topoisomerase I-binding RING finger protein</fullName>
    </alternativeName>
    <alternativeName>
        <fullName evidence="14">Topoisomerase I-binding arginine/serine-rich protein</fullName>
    </alternativeName>
</protein>
<evidence type="ECO:0000256" key="6">
    <source>
        <dbReference type="ARBA" id="ARBA00022786"/>
    </source>
</evidence>
<dbReference type="CDD" id="cd16574">
    <property type="entry name" value="RING-HC_Topors"/>
    <property type="match status" value="1"/>
</dbReference>
<feature type="domain" description="RING-type" evidence="17">
    <location>
        <begin position="29"/>
        <end position="68"/>
    </location>
</feature>
<dbReference type="PROSITE" id="PS00518">
    <property type="entry name" value="ZF_RING_1"/>
    <property type="match status" value="1"/>
</dbReference>
<sequence length="643" mass="72651">VTNSPRMSPTRQNIKAESVERPPSPEINCAICLEELRNKSYTNTCLHQFCFHCLLEWSKVKPECPLCKQGFSRIYHNIRSNDDYDEHILEPPMPPPPLDPHIFINVAFQRHRFRYRYVRSALGGSMMWSIQDLDPLSVSSWAAANHNYPIDYSIPPPSARPVRQGATTTRSVTRNQRIDLSAFRRSVYRRGLWVRPGQAARFRECSPEFYRLNPAQTHRLVPWLTRELNVLLDMQYDTHTVCQDVLNLISTHHINSSVFHRAMTFYLGARAEHFIHEFYHFAISPHDMSAYDAITQYAQVGREFSSESDSDVEMLGLPEPLVNLDLTTAAGPSGLQQAPAPESSSQPEPQPLTNSIDNYIVIELSDDDEPRNSQPDSDIEIIGHLPPRHLRTPEVITIESDSDTEVETTVEPKPEPHCNIISSDDEVEEQEVEEVEGINSDVNAYIPPYQPAVCQCPIYDNCPYSREVHRIVQNRKSTCKRESLSSSSSSYSSSSTSSSSSSSSHEEFDISSSSRATSSRGTTCCTTRRRHKKTTVVNKKKSCKSSCHLKRKRTHESRRGHERSKDDSSTASTAASETSSEDNNNSNSVEKRRKLPSRLKSIVLKVDRSSSSSSKPSTSSNSNSCSSSARYLRRRDSTSETDE</sequence>
<feature type="compositionally biased region" description="Basic and acidic residues" evidence="16">
    <location>
        <begin position="634"/>
        <end position="643"/>
    </location>
</feature>